<accession>A0A317ZD27</accession>
<protein>
    <recommendedName>
        <fullName evidence="5">ABC transporter</fullName>
    </recommendedName>
</protein>
<evidence type="ECO:0000313" key="4">
    <source>
        <dbReference type="Proteomes" id="UP000247099"/>
    </source>
</evidence>
<dbReference type="AlphaFoldDB" id="A0A317ZD27"/>
<proteinExistence type="inferred from homology"/>
<comment type="caution">
    <text evidence="3">The sequence shown here is derived from an EMBL/GenBank/DDBJ whole genome shotgun (WGS) entry which is preliminary data.</text>
</comment>
<gene>
    <name evidence="3" type="ORF">DDZ13_14695</name>
</gene>
<keyword evidence="2" id="KW-0732">Signal</keyword>
<dbReference type="FunCoup" id="A0A317ZD27">
    <property type="interactions" value="46"/>
</dbReference>
<reference evidence="3 4" key="1">
    <citation type="submission" date="2018-05" db="EMBL/GenBank/DDBJ databases">
        <title>Coraliomargarita sinensis sp. nov., isolated from a marine solar saltern.</title>
        <authorList>
            <person name="Zhou L.Y."/>
        </authorList>
    </citation>
    <scope>NUCLEOTIDE SEQUENCE [LARGE SCALE GENOMIC DNA]</scope>
    <source>
        <strain evidence="3 4">WN38</strain>
    </source>
</reference>
<dbReference type="PANTHER" id="PTHR30035">
    <property type="entry name" value="LIPOPROTEIN VACJ-RELATED"/>
    <property type="match status" value="1"/>
</dbReference>
<evidence type="ECO:0000256" key="2">
    <source>
        <dbReference type="ARBA" id="ARBA00022729"/>
    </source>
</evidence>
<keyword evidence="4" id="KW-1185">Reference proteome</keyword>
<evidence type="ECO:0000313" key="3">
    <source>
        <dbReference type="EMBL" id="PXA02900.1"/>
    </source>
</evidence>
<evidence type="ECO:0000256" key="1">
    <source>
        <dbReference type="ARBA" id="ARBA00010634"/>
    </source>
</evidence>
<dbReference type="InterPro" id="IPR007428">
    <property type="entry name" value="MlaA"/>
</dbReference>
<evidence type="ECO:0008006" key="5">
    <source>
        <dbReference type="Google" id="ProtNLM"/>
    </source>
</evidence>
<dbReference type="Pfam" id="PF04333">
    <property type="entry name" value="MlaA"/>
    <property type="match status" value="1"/>
</dbReference>
<dbReference type="EMBL" id="QHJQ01000016">
    <property type="protein sequence ID" value="PXA02900.1"/>
    <property type="molecule type" value="Genomic_DNA"/>
</dbReference>
<dbReference type="InParanoid" id="A0A317ZD27"/>
<name>A0A317ZD27_9BACT</name>
<sequence length="253" mass="28109">MRLMRTLPFNITATVLLALFAPLSTWGEGDYLSEADLYGEELENNIEVSDPLEAINRYTFKFNDFVYLNLIEPLADGYQAITPDPVEEGASNFFDNLKYPVRLAGNLLQGRLKGAWVESGRFAINSTVGVLGVATPADHVKGFEPIPKEDIGQALGSWGLGEGPYLVIPLLGPSNLRDFGGYMGDRAVNPLDEPFSLIDDWNWEWRLALTATEITVISPDLLQRYKQLKGSAIDPYSSLKNGYTQMRRAAIEE</sequence>
<dbReference type="Proteomes" id="UP000247099">
    <property type="component" value="Unassembled WGS sequence"/>
</dbReference>
<comment type="similarity">
    <text evidence="1">Belongs to the MlaA family.</text>
</comment>
<dbReference type="PRINTS" id="PR01805">
    <property type="entry name" value="VACJLIPOPROT"/>
</dbReference>
<dbReference type="GO" id="GO:0120010">
    <property type="term" value="P:intermembrane phospholipid transfer"/>
    <property type="evidence" value="ECO:0007669"/>
    <property type="project" value="TreeGrafter"/>
</dbReference>
<dbReference type="PANTHER" id="PTHR30035:SF3">
    <property type="entry name" value="INTERMEMBRANE PHOSPHOLIPID TRANSPORT SYSTEM LIPOPROTEIN MLAA"/>
    <property type="match status" value="1"/>
</dbReference>
<dbReference type="GO" id="GO:0016020">
    <property type="term" value="C:membrane"/>
    <property type="evidence" value="ECO:0007669"/>
    <property type="project" value="InterPro"/>
</dbReference>
<organism evidence="3 4">
    <name type="scientific">Coraliomargarita sinensis</name>
    <dbReference type="NCBI Taxonomy" id="2174842"/>
    <lineage>
        <taxon>Bacteria</taxon>
        <taxon>Pseudomonadati</taxon>
        <taxon>Verrucomicrobiota</taxon>
        <taxon>Opitutia</taxon>
        <taxon>Puniceicoccales</taxon>
        <taxon>Coraliomargaritaceae</taxon>
        <taxon>Coraliomargarita</taxon>
    </lineage>
</organism>